<keyword evidence="2" id="KW-0732">Signal</keyword>
<evidence type="ECO:0000313" key="4">
    <source>
        <dbReference type="Proteomes" id="UP000008022"/>
    </source>
</evidence>
<feature type="chain" id="PRO_5002371145" evidence="2">
    <location>
        <begin position="22"/>
        <end position="92"/>
    </location>
</feature>
<keyword evidence="1" id="KW-0812">Transmembrane</keyword>
<feature type="signal peptide" evidence="2">
    <location>
        <begin position="1"/>
        <end position="21"/>
    </location>
</feature>
<keyword evidence="4" id="KW-1185">Reference proteome</keyword>
<dbReference type="STRING" id="4529.A0A0E0Q9C9"/>
<reference evidence="3" key="2">
    <citation type="submission" date="2015-06" db="UniProtKB">
        <authorList>
            <consortium name="EnsemblPlants"/>
        </authorList>
    </citation>
    <scope>IDENTIFICATION</scope>
</reference>
<name>A0A0E0Q9C9_ORYRU</name>
<dbReference type="Gramene" id="ORUFI07G17900.1">
    <property type="protein sequence ID" value="ORUFI07G17900.1"/>
    <property type="gene ID" value="ORUFI07G17900"/>
</dbReference>
<keyword evidence="1" id="KW-0472">Membrane</keyword>
<dbReference type="EnsemblPlants" id="ORUFI07G17900.1">
    <property type="protein sequence ID" value="ORUFI07G17900.1"/>
    <property type="gene ID" value="ORUFI07G17900"/>
</dbReference>
<protein>
    <submittedName>
        <fullName evidence="3">Uncharacterized protein</fullName>
    </submittedName>
</protein>
<organism evidence="3 4">
    <name type="scientific">Oryza rufipogon</name>
    <name type="common">Brownbeard rice</name>
    <name type="synonym">Asian wild rice</name>
    <dbReference type="NCBI Taxonomy" id="4529"/>
    <lineage>
        <taxon>Eukaryota</taxon>
        <taxon>Viridiplantae</taxon>
        <taxon>Streptophyta</taxon>
        <taxon>Embryophyta</taxon>
        <taxon>Tracheophyta</taxon>
        <taxon>Spermatophyta</taxon>
        <taxon>Magnoliopsida</taxon>
        <taxon>Liliopsida</taxon>
        <taxon>Poales</taxon>
        <taxon>Poaceae</taxon>
        <taxon>BOP clade</taxon>
        <taxon>Oryzoideae</taxon>
        <taxon>Oryzeae</taxon>
        <taxon>Oryzinae</taxon>
        <taxon>Oryza</taxon>
    </lineage>
</organism>
<evidence type="ECO:0000256" key="2">
    <source>
        <dbReference type="SAM" id="SignalP"/>
    </source>
</evidence>
<dbReference type="Proteomes" id="UP000008022">
    <property type="component" value="Unassembled WGS sequence"/>
</dbReference>
<dbReference type="HOGENOM" id="CLU_2417140_0_0_1"/>
<dbReference type="AlphaFoldDB" id="A0A0E0Q9C9"/>
<feature type="transmembrane region" description="Helical" evidence="1">
    <location>
        <begin position="56"/>
        <end position="75"/>
    </location>
</feature>
<evidence type="ECO:0000313" key="3">
    <source>
        <dbReference type="EnsemblPlants" id="ORUFI07G17900.1"/>
    </source>
</evidence>
<evidence type="ECO:0000256" key="1">
    <source>
        <dbReference type="SAM" id="Phobius"/>
    </source>
</evidence>
<keyword evidence="1" id="KW-1133">Transmembrane helix</keyword>
<sequence>MTLAAILLLVLALVAPPLAAAAVLDDGGGGHRPPFHMCGMVQDTSSWWRIVLTHDFPMMVVFQVIGVAWVLFMFLQEWRDGRRRRAQANRLP</sequence>
<accession>A0A0E0Q9C9</accession>
<proteinExistence type="predicted"/>
<reference evidence="4" key="1">
    <citation type="submission" date="2013-06" db="EMBL/GenBank/DDBJ databases">
        <authorList>
            <person name="Zhao Q."/>
        </authorList>
    </citation>
    <scope>NUCLEOTIDE SEQUENCE</scope>
    <source>
        <strain evidence="4">cv. W1943</strain>
    </source>
</reference>